<dbReference type="PRINTS" id="PR00363">
    <property type="entry name" value="CYTOCHROMEB5"/>
</dbReference>
<feature type="transmembrane region" description="Helical" evidence="9">
    <location>
        <begin position="132"/>
        <end position="151"/>
    </location>
</feature>
<evidence type="ECO:0000313" key="11">
    <source>
        <dbReference type="EMBL" id="PVH23552.1"/>
    </source>
</evidence>
<evidence type="ECO:0000313" key="12">
    <source>
        <dbReference type="Proteomes" id="UP000244309"/>
    </source>
</evidence>
<dbReference type="STRING" id="45357.A0A2V1B0B8"/>
<organism evidence="11 12">
    <name type="scientific">Candidozyma haemuli</name>
    <dbReference type="NCBI Taxonomy" id="45357"/>
    <lineage>
        <taxon>Eukaryota</taxon>
        <taxon>Fungi</taxon>
        <taxon>Dikarya</taxon>
        <taxon>Ascomycota</taxon>
        <taxon>Saccharomycotina</taxon>
        <taxon>Pichiomycetes</taxon>
        <taxon>Metschnikowiaceae</taxon>
        <taxon>Candidozyma</taxon>
    </lineage>
</organism>
<dbReference type="InterPro" id="IPR050668">
    <property type="entry name" value="Cytochrome_b5"/>
</dbReference>
<reference evidence="11 12" key="1">
    <citation type="submission" date="2017-12" db="EMBL/GenBank/DDBJ databases">
        <title>Genome Sequence of a Multidrug-Resistant Candida haemulonii Isolate from a Patient with Chronic Leg Ulcers in Israel.</title>
        <authorList>
            <person name="Chow N.A."/>
            <person name="Gade L."/>
            <person name="Batra D."/>
            <person name="Rowe L.A."/>
            <person name="Ben-Ami R."/>
            <person name="Loparev V.N."/>
            <person name="Litvintseva A.P."/>
        </authorList>
    </citation>
    <scope>NUCLEOTIDE SEQUENCE [LARGE SCALE GENOMIC DNA]</scope>
    <source>
        <strain evidence="11 12">B11899</strain>
    </source>
</reference>
<dbReference type="GeneID" id="37009172"/>
<dbReference type="Proteomes" id="UP000244309">
    <property type="component" value="Unassembled WGS sequence"/>
</dbReference>
<comment type="similarity">
    <text evidence="7">Belongs to the cytochrome b5 family.</text>
</comment>
<dbReference type="GO" id="GO:0046872">
    <property type="term" value="F:metal ion binding"/>
    <property type="evidence" value="ECO:0007669"/>
    <property type="project" value="UniProtKB-KW"/>
</dbReference>
<accession>A0A2V1B0B8</accession>
<keyword evidence="9" id="KW-1133">Transmembrane helix</keyword>
<keyword evidence="6 9" id="KW-0472">Membrane</keyword>
<evidence type="ECO:0000256" key="9">
    <source>
        <dbReference type="SAM" id="Phobius"/>
    </source>
</evidence>
<dbReference type="SMART" id="SM01117">
    <property type="entry name" value="Cyt-b5"/>
    <property type="match status" value="1"/>
</dbReference>
<dbReference type="OrthoDB" id="260519at2759"/>
<name>A0A2V1B0B8_9ASCO</name>
<evidence type="ECO:0000256" key="1">
    <source>
        <dbReference type="ARBA" id="ARBA00004370"/>
    </source>
</evidence>
<protein>
    <recommendedName>
        <fullName evidence="10">Cytochrome b5 heme-binding domain-containing protein</fullName>
    </recommendedName>
</protein>
<evidence type="ECO:0000256" key="6">
    <source>
        <dbReference type="ARBA" id="ARBA00023136"/>
    </source>
</evidence>
<evidence type="ECO:0000256" key="3">
    <source>
        <dbReference type="ARBA" id="ARBA00022692"/>
    </source>
</evidence>
<keyword evidence="5" id="KW-0408">Iron</keyword>
<dbReference type="InterPro" id="IPR036400">
    <property type="entry name" value="Cyt_B5-like_heme/steroid_sf"/>
</dbReference>
<dbReference type="VEuPathDB" id="FungiDB:CXQ85_003842"/>
<sequence length="161" mass="17595">MAADQLRSSAKPGSCSAVYSAQEIRAHSSPQDLWMTIHGKVYDVTNFAPEHPGGVEVLLDCGGVDASEAFDDVAHSDLAREMLEPYFIGYAETAAKTSSEPTVASDPEKNGLAKCSSRRKDMLRDRRRQRTAVLVLTGVAFTCVLVVMALQKIQWVSLVHR</sequence>
<keyword evidence="12" id="KW-1185">Reference proteome</keyword>
<feature type="region of interest" description="Disordered" evidence="8">
    <location>
        <begin position="98"/>
        <end position="120"/>
    </location>
</feature>
<dbReference type="EMBL" id="PKFO01000011">
    <property type="protein sequence ID" value="PVH23552.1"/>
    <property type="molecule type" value="Genomic_DNA"/>
</dbReference>
<dbReference type="Pfam" id="PF00173">
    <property type="entry name" value="Cyt-b5"/>
    <property type="match status" value="1"/>
</dbReference>
<evidence type="ECO:0000256" key="8">
    <source>
        <dbReference type="SAM" id="MobiDB-lite"/>
    </source>
</evidence>
<dbReference type="PANTHER" id="PTHR19359:SF95">
    <property type="entry name" value="CYTOCHROME B5 TYPE B"/>
    <property type="match status" value="1"/>
</dbReference>
<proteinExistence type="inferred from homology"/>
<evidence type="ECO:0000256" key="4">
    <source>
        <dbReference type="ARBA" id="ARBA00022723"/>
    </source>
</evidence>
<dbReference type="GO" id="GO:0020037">
    <property type="term" value="F:heme binding"/>
    <property type="evidence" value="ECO:0007669"/>
    <property type="project" value="TreeGrafter"/>
</dbReference>
<gene>
    <name evidence="11" type="ORF">CXQ85_003842</name>
</gene>
<dbReference type="InterPro" id="IPR001199">
    <property type="entry name" value="Cyt_B5-like_heme/steroid-bd"/>
</dbReference>
<dbReference type="Gene3D" id="3.10.120.10">
    <property type="entry name" value="Cytochrome b5-like heme/steroid binding domain"/>
    <property type="match status" value="1"/>
</dbReference>
<dbReference type="AlphaFoldDB" id="A0A2V1B0B8"/>
<keyword evidence="2" id="KW-0349">Heme</keyword>
<dbReference type="PANTHER" id="PTHR19359">
    <property type="entry name" value="CYTOCHROME B5"/>
    <property type="match status" value="1"/>
</dbReference>
<dbReference type="SUPFAM" id="SSF55856">
    <property type="entry name" value="Cytochrome b5-like heme/steroid binding domain"/>
    <property type="match status" value="1"/>
</dbReference>
<keyword evidence="3 9" id="KW-0812">Transmembrane</keyword>
<evidence type="ECO:0000256" key="5">
    <source>
        <dbReference type="ARBA" id="ARBA00023004"/>
    </source>
</evidence>
<dbReference type="GO" id="GO:0016020">
    <property type="term" value="C:membrane"/>
    <property type="evidence" value="ECO:0007669"/>
    <property type="project" value="UniProtKB-SubCell"/>
</dbReference>
<comment type="caution">
    <text evidence="11">The sequence shown here is derived from an EMBL/GenBank/DDBJ whole genome shotgun (WGS) entry which is preliminary data.</text>
</comment>
<feature type="domain" description="Cytochrome b5 heme-binding" evidence="10">
    <location>
        <begin position="16"/>
        <end position="92"/>
    </location>
</feature>
<keyword evidence="4" id="KW-0479">Metal-binding</keyword>
<evidence type="ECO:0000259" key="10">
    <source>
        <dbReference type="PROSITE" id="PS50255"/>
    </source>
</evidence>
<dbReference type="RefSeq" id="XP_025344492.1">
    <property type="nucleotide sequence ID" value="XM_025487476.1"/>
</dbReference>
<dbReference type="PROSITE" id="PS50255">
    <property type="entry name" value="CYTOCHROME_B5_2"/>
    <property type="match status" value="1"/>
</dbReference>
<dbReference type="FunFam" id="3.10.120.10:FF:000002">
    <property type="entry name" value="Cytochrome b5 type B"/>
    <property type="match status" value="1"/>
</dbReference>
<evidence type="ECO:0000256" key="7">
    <source>
        <dbReference type="ARBA" id="ARBA00038168"/>
    </source>
</evidence>
<comment type="subcellular location">
    <subcellularLocation>
        <location evidence="1">Membrane</location>
    </subcellularLocation>
</comment>
<evidence type="ECO:0000256" key="2">
    <source>
        <dbReference type="ARBA" id="ARBA00022617"/>
    </source>
</evidence>